<dbReference type="InterPro" id="IPR006501">
    <property type="entry name" value="Pectinesterase_inhib_dom"/>
</dbReference>
<dbReference type="InterPro" id="IPR000070">
    <property type="entry name" value="Pectinesterase_cat"/>
</dbReference>
<keyword evidence="12" id="KW-0134">Cell wall</keyword>
<keyword evidence="12" id="KW-0964">Secreted</keyword>
<dbReference type="InterPro" id="IPR033131">
    <property type="entry name" value="Pectinesterase_Asp_AS"/>
</dbReference>
<evidence type="ECO:0000256" key="8">
    <source>
        <dbReference type="ARBA" id="ARBA00023180"/>
    </source>
</evidence>
<dbReference type="CDD" id="cd15798">
    <property type="entry name" value="PMEI-like_3"/>
    <property type="match status" value="1"/>
</dbReference>
<dbReference type="PROSITE" id="PS00503">
    <property type="entry name" value="PECTINESTERASE_2"/>
    <property type="match status" value="1"/>
</dbReference>
<dbReference type="FunFam" id="1.20.140.40:FF:000001">
    <property type="entry name" value="Pectinesterase"/>
    <property type="match status" value="1"/>
</dbReference>
<dbReference type="InterPro" id="IPR011050">
    <property type="entry name" value="Pectin_lyase_fold/virulence"/>
</dbReference>
<dbReference type="Gene3D" id="1.20.140.40">
    <property type="entry name" value="Invertase/pectin methylesterase inhibitor family protein"/>
    <property type="match status" value="1"/>
</dbReference>
<dbReference type="NCBIfam" id="TIGR01614">
    <property type="entry name" value="PME_inhib"/>
    <property type="match status" value="1"/>
</dbReference>
<evidence type="ECO:0000256" key="2">
    <source>
        <dbReference type="ARBA" id="ARBA00006027"/>
    </source>
</evidence>
<dbReference type="InterPro" id="IPR035513">
    <property type="entry name" value="Invertase/methylesterase_inhib"/>
</dbReference>
<dbReference type="GO" id="GO:0004857">
    <property type="term" value="F:enzyme inhibitor activity"/>
    <property type="evidence" value="ECO:0007669"/>
    <property type="project" value="InterPro"/>
</dbReference>
<comment type="pathway">
    <text evidence="1 12">Glycan metabolism; pectin degradation; 2-dehydro-3-deoxy-D-gluconate from pectin: step 1/5.</text>
</comment>
<dbReference type="PANTHER" id="PTHR31707">
    <property type="entry name" value="PECTINESTERASE"/>
    <property type="match status" value="1"/>
</dbReference>
<comment type="caution">
    <text evidence="14">The sequence shown here is derived from an EMBL/GenBank/DDBJ whole genome shotgun (WGS) entry which is preliminary data.</text>
</comment>
<organism evidence="14 15">
    <name type="scientific">Carex littledalei</name>
    <dbReference type="NCBI Taxonomy" id="544730"/>
    <lineage>
        <taxon>Eukaryota</taxon>
        <taxon>Viridiplantae</taxon>
        <taxon>Streptophyta</taxon>
        <taxon>Embryophyta</taxon>
        <taxon>Tracheophyta</taxon>
        <taxon>Spermatophyta</taxon>
        <taxon>Magnoliopsida</taxon>
        <taxon>Liliopsida</taxon>
        <taxon>Poales</taxon>
        <taxon>Cyperaceae</taxon>
        <taxon>Cyperoideae</taxon>
        <taxon>Cariceae</taxon>
        <taxon>Carex</taxon>
        <taxon>Carex subgen. Euthyceras</taxon>
    </lineage>
</organism>
<name>A0A833QAL9_9POAL</name>
<evidence type="ECO:0000256" key="12">
    <source>
        <dbReference type="RuleBase" id="RU000589"/>
    </source>
</evidence>
<dbReference type="Proteomes" id="UP000623129">
    <property type="component" value="Unassembled WGS sequence"/>
</dbReference>
<dbReference type="InterPro" id="IPR018040">
    <property type="entry name" value="Pectinesterase_Tyr_AS"/>
</dbReference>
<protein>
    <recommendedName>
        <fullName evidence="4 12">Pectinesterase</fullName>
        <ecNumber evidence="4 12">3.1.1.11</ecNumber>
    </recommendedName>
</protein>
<dbReference type="SMART" id="SM00856">
    <property type="entry name" value="PMEI"/>
    <property type="match status" value="1"/>
</dbReference>
<evidence type="ECO:0000256" key="1">
    <source>
        <dbReference type="ARBA" id="ARBA00005184"/>
    </source>
</evidence>
<feature type="domain" description="Pectinesterase inhibitor" evidence="13">
    <location>
        <begin position="47"/>
        <end position="199"/>
    </location>
</feature>
<keyword evidence="15" id="KW-1185">Reference proteome</keyword>
<evidence type="ECO:0000256" key="7">
    <source>
        <dbReference type="ARBA" id="ARBA00023157"/>
    </source>
</evidence>
<evidence type="ECO:0000256" key="3">
    <source>
        <dbReference type="ARBA" id="ARBA00007786"/>
    </source>
</evidence>
<evidence type="ECO:0000313" key="14">
    <source>
        <dbReference type="EMBL" id="KAF3322735.1"/>
    </source>
</evidence>
<evidence type="ECO:0000256" key="5">
    <source>
        <dbReference type="ARBA" id="ARBA00022801"/>
    </source>
</evidence>
<evidence type="ECO:0000256" key="10">
    <source>
        <dbReference type="ARBA" id="ARBA00057335"/>
    </source>
</evidence>
<comment type="similarity">
    <text evidence="2">In the N-terminal section; belongs to the PMEI family.</text>
</comment>
<evidence type="ECO:0000256" key="9">
    <source>
        <dbReference type="ARBA" id="ARBA00047928"/>
    </source>
</evidence>
<gene>
    <name evidence="14" type="ORF">FCM35_KLT12724</name>
</gene>
<reference evidence="14" key="1">
    <citation type="submission" date="2020-01" db="EMBL/GenBank/DDBJ databases">
        <title>Genome sequence of Kobresia littledalei, the first chromosome-level genome in the family Cyperaceae.</title>
        <authorList>
            <person name="Qu G."/>
        </authorList>
    </citation>
    <scope>NUCLEOTIDE SEQUENCE</scope>
    <source>
        <strain evidence="14">C.B.Clarke</strain>
        <tissue evidence="14">Leaf</tissue>
    </source>
</reference>
<dbReference type="GO" id="GO:0030599">
    <property type="term" value="F:pectinesterase activity"/>
    <property type="evidence" value="ECO:0007669"/>
    <property type="project" value="UniProtKB-UniRule"/>
</dbReference>
<keyword evidence="8" id="KW-0325">Glycoprotein</keyword>
<comment type="catalytic activity">
    <reaction evidence="9 12">
        <text>[(1-&gt;4)-alpha-D-galacturonosyl methyl ester](n) + n H2O = [(1-&gt;4)-alpha-D-galacturonosyl](n) + n methanol + n H(+)</text>
        <dbReference type="Rhea" id="RHEA:22380"/>
        <dbReference type="Rhea" id="RHEA-COMP:14570"/>
        <dbReference type="Rhea" id="RHEA-COMP:14573"/>
        <dbReference type="ChEBI" id="CHEBI:15377"/>
        <dbReference type="ChEBI" id="CHEBI:15378"/>
        <dbReference type="ChEBI" id="CHEBI:17790"/>
        <dbReference type="ChEBI" id="CHEBI:140522"/>
        <dbReference type="ChEBI" id="CHEBI:140523"/>
        <dbReference type="EC" id="3.1.1.11"/>
    </reaction>
</comment>
<dbReference type="SUPFAM" id="SSF101148">
    <property type="entry name" value="Plant invertase/pectin methylesterase inhibitor"/>
    <property type="match status" value="1"/>
</dbReference>
<evidence type="ECO:0000256" key="4">
    <source>
        <dbReference type="ARBA" id="ARBA00013229"/>
    </source>
</evidence>
<feature type="active site" evidence="11">
    <location>
        <position position="406"/>
    </location>
</feature>
<accession>A0A833QAL9</accession>
<dbReference type="Gene3D" id="2.160.20.10">
    <property type="entry name" value="Single-stranded right-handed beta-helix, Pectin lyase-like"/>
    <property type="match status" value="1"/>
</dbReference>
<dbReference type="Pfam" id="PF04043">
    <property type="entry name" value="PMEI"/>
    <property type="match status" value="1"/>
</dbReference>
<sequence>MGNKKGVIIGGSVVLLVAVVAAVAVISTQSGKKSSSSGSTDSNQLSTSVKAIQDFCQPVDYKQTCESALEKAAVNASSPTDLAQAIFKVTSDRIALAMNQSETLNTLANDPRTSGALENCKELLEYAVEDLKTSFEKLGGFEMTNFNKATADLRTWLSAALTYQDTCMDGFDNTTGDAAHKMQESLKSTSELTTNILAVVDEFSKQLANLDLPFLNNNKRRLLEEGEEEASSGGIPSWVPSSKRSLIETGPAKPKPNLTVAKDGSGDFKTIKEALDQVPQKSEENFVIYIKEGIYKEYITVNRSTHNLVMYGDGPTKTIISGNKNFMMNLTTKDTATFEAIGNGFFARDLAIENTAGPQNHQAVALRVQSDLSVFYNCHFNGYQDTLYTHANRQFYRECTVSGTIDFIFGNAQVIFQNCLLLVRKPMDTQSNIVTAQGRKEPRSAGGIVIINCTVSADPTLFPVRNKIQTYLGRPWKEYSRTFYIQSQLDDLINPQGWLPWLGNFGLDTCFYTELDNRGPGSDTSKRAKWKGVRTITNTDAQQFTVEHFIQGTQWISKTGVPFIPGLLPQSQPGRIH</sequence>
<dbReference type="UniPathway" id="UPA00545">
    <property type="reaction ID" value="UER00823"/>
</dbReference>
<dbReference type="GO" id="GO:0045490">
    <property type="term" value="P:pectin catabolic process"/>
    <property type="evidence" value="ECO:0007669"/>
    <property type="project" value="UniProtKB-UniRule"/>
</dbReference>
<keyword evidence="12" id="KW-0961">Cell wall biogenesis/degradation</keyword>
<dbReference type="GO" id="GO:0042545">
    <property type="term" value="P:cell wall modification"/>
    <property type="evidence" value="ECO:0007669"/>
    <property type="project" value="UniProtKB-UniRule"/>
</dbReference>
<dbReference type="OrthoDB" id="2019149at2759"/>
<comment type="subcellular location">
    <subcellularLocation>
        <location evidence="12">Secreted</location>
        <location evidence="12">Cell wall</location>
    </subcellularLocation>
</comment>
<dbReference type="FunFam" id="2.160.20.10:FF:000001">
    <property type="entry name" value="Pectinesterase"/>
    <property type="match status" value="1"/>
</dbReference>
<evidence type="ECO:0000259" key="13">
    <source>
        <dbReference type="SMART" id="SM00856"/>
    </source>
</evidence>
<evidence type="ECO:0000256" key="6">
    <source>
        <dbReference type="ARBA" id="ARBA00023085"/>
    </source>
</evidence>
<evidence type="ECO:0000256" key="11">
    <source>
        <dbReference type="PROSITE-ProRule" id="PRU10040"/>
    </source>
</evidence>
<keyword evidence="5 12" id="KW-0378">Hydrolase</keyword>
<comment type="function">
    <text evidence="10 12">Acts in the modification of cell walls via demethylesterification of cell wall pectin.</text>
</comment>
<comment type="similarity">
    <text evidence="3">In the C-terminal section; belongs to the pectinesterase family.</text>
</comment>
<dbReference type="SUPFAM" id="SSF51126">
    <property type="entry name" value="Pectin lyase-like"/>
    <property type="match status" value="1"/>
</dbReference>
<dbReference type="EMBL" id="SWLB01000024">
    <property type="protein sequence ID" value="KAF3322735.1"/>
    <property type="molecule type" value="Genomic_DNA"/>
</dbReference>
<keyword evidence="6 12" id="KW-0063">Aspartyl esterase</keyword>
<dbReference type="EC" id="3.1.1.11" evidence="4 12"/>
<evidence type="ECO:0000313" key="15">
    <source>
        <dbReference type="Proteomes" id="UP000623129"/>
    </source>
</evidence>
<dbReference type="Pfam" id="PF01095">
    <property type="entry name" value="Pectinesterase"/>
    <property type="match status" value="1"/>
</dbReference>
<keyword evidence="7" id="KW-1015">Disulfide bond</keyword>
<dbReference type="InterPro" id="IPR012334">
    <property type="entry name" value="Pectin_lyas_fold"/>
</dbReference>
<dbReference type="AlphaFoldDB" id="A0A833QAL9"/>
<dbReference type="PROSITE" id="PS00800">
    <property type="entry name" value="PECTINESTERASE_1"/>
    <property type="match status" value="1"/>
</dbReference>
<proteinExistence type="inferred from homology"/>